<dbReference type="InterPro" id="IPR002589">
    <property type="entry name" value="Macro_dom"/>
</dbReference>
<feature type="domain" description="Macro" evidence="1">
    <location>
        <begin position="16"/>
        <end position="184"/>
    </location>
</feature>
<organism evidence="2 3">
    <name type="scientific">Pseudonocardia hierapolitana</name>
    <dbReference type="NCBI Taxonomy" id="1128676"/>
    <lineage>
        <taxon>Bacteria</taxon>
        <taxon>Bacillati</taxon>
        <taxon>Actinomycetota</taxon>
        <taxon>Actinomycetes</taxon>
        <taxon>Pseudonocardiales</taxon>
        <taxon>Pseudonocardiaceae</taxon>
        <taxon>Pseudonocardia</taxon>
    </lineage>
</organism>
<accession>A0A561SRB8</accession>
<dbReference type="InterPro" id="IPR043472">
    <property type="entry name" value="Macro_dom-like"/>
</dbReference>
<evidence type="ECO:0000259" key="1">
    <source>
        <dbReference type="PROSITE" id="PS51154"/>
    </source>
</evidence>
<proteinExistence type="predicted"/>
<evidence type="ECO:0000313" key="3">
    <source>
        <dbReference type="Proteomes" id="UP000321261"/>
    </source>
</evidence>
<dbReference type="SUPFAM" id="SSF52949">
    <property type="entry name" value="Macro domain-like"/>
    <property type="match status" value="1"/>
</dbReference>
<dbReference type="Gene3D" id="3.40.220.10">
    <property type="entry name" value="Leucine Aminopeptidase, subunit E, domain 1"/>
    <property type="match status" value="1"/>
</dbReference>
<sequence>MGSLTLVLVAVDAPMARAWRALAEARDGLVVHEGSITDVDADAVVSPANSFGFMGGGIDAVYARWFPGISDRVRAASGADRGGELPVGEAVIVATGVERPAWLVSAPTMRRPGERLPPDGGAARAAAGAVLRLWRDGSLPDGTPVHEAVRTIAMPGLGTGVGGLPPEVCAAQVGAAWDEVLGEV</sequence>
<dbReference type="EMBL" id="VIWU01000001">
    <property type="protein sequence ID" value="TWF77409.1"/>
    <property type="molecule type" value="Genomic_DNA"/>
</dbReference>
<protein>
    <submittedName>
        <fullName evidence="2">O-acetyl-ADP-ribose deacetylase (Regulator of RNase III)</fullName>
    </submittedName>
</protein>
<reference evidence="2 3" key="1">
    <citation type="submission" date="2019-06" db="EMBL/GenBank/DDBJ databases">
        <title>Sequencing the genomes of 1000 actinobacteria strains.</title>
        <authorList>
            <person name="Klenk H.-P."/>
        </authorList>
    </citation>
    <scope>NUCLEOTIDE SEQUENCE [LARGE SCALE GENOMIC DNA]</scope>
    <source>
        <strain evidence="2 3">DSM 45671</strain>
    </source>
</reference>
<dbReference type="PROSITE" id="PS51154">
    <property type="entry name" value="MACRO"/>
    <property type="match status" value="1"/>
</dbReference>
<name>A0A561SRB8_9PSEU</name>
<dbReference type="SMART" id="SM00506">
    <property type="entry name" value="A1pp"/>
    <property type="match status" value="1"/>
</dbReference>
<keyword evidence="3" id="KW-1185">Reference proteome</keyword>
<comment type="caution">
    <text evidence="2">The sequence shown here is derived from an EMBL/GenBank/DDBJ whole genome shotgun (WGS) entry which is preliminary data.</text>
</comment>
<dbReference type="Proteomes" id="UP000321261">
    <property type="component" value="Unassembled WGS sequence"/>
</dbReference>
<gene>
    <name evidence="2" type="ORF">FHX44_113318</name>
</gene>
<dbReference type="Pfam" id="PF01661">
    <property type="entry name" value="Macro"/>
    <property type="match status" value="1"/>
</dbReference>
<dbReference type="RefSeq" id="WP_246170416.1">
    <property type="nucleotide sequence ID" value="NZ_VIWU01000001.1"/>
</dbReference>
<evidence type="ECO:0000313" key="2">
    <source>
        <dbReference type="EMBL" id="TWF77409.1"/>
    </source>
</evidence>
<dbReference type="AlphaFoldDB" id="A0A561SRB8"/>